<gene>
    <name evidence="2" type="ORF">PACTADRAFT_2862</name>
</gene>
<keyword evidence="3" id="KW-1185">Reference proteome</keyword>
<organism evidence="2 3">
    <name type="scientific">Pachysolen tannophilus NRRL Y-2460</name>
    <dbReference type="NCBI Taxonomy" id="669874"/>
    <lineage>
        <taxon>Eukaryota</taxon>
        <taxon>Fungi</taxon>
        <taxon>Dikarya</taxon>
        <taxon>Ascomycota</taxon>
        <taxon>Saccharomycotina</taxon>
        <taxon>Pichiomycetes</taxon>
        <taxon>Pachysolenaceae</taxon>
        <taxon>Pachysolen</taxon>
    </lineage>
</organism>
<dbReference type="Proteomes" id="UP000094236">
    <property type="component" value="Unassembled WGS sequence"/>
</dbReference>
<name>A0A1E4TTS5_PACTA</name>
<dbReference type="EMBL" id="KV454014">
    <property type="protein sequence ID" value="ODV95152.1"/>
    <property type="molecule type" value="Genomic_DNA"/>
</dbReference>
<evidence type="ECO:0000313" key="2">
    <source>
        <dbReference type="EMBL" id="ODV95152.1"/>
    </source>
</evidence>
<feature type="region of interest" description="Disordered" evidence="1">
    <location>
        <begin position="32"/>
        <end position="63"/>
    </location>
</feature>
<protein>
    <submittedName>
        <fullName evidence="2">Uncharacterized protein</fullName>
    </submittedName>
</protein>
<feature type="compositionally biased region" description="Low complexity" evidence="1">
    <location>
        <begin position="47"/>
        <end position="57"/>
    </location>
</feature>
<evidence type="ECO:0000313" key="3">
    <source>
        <dbReference type="Proteomes" id="UP000094236"/>
    </source>
</evidence>
<sequence length="63" mass="7421">MDLFHCLPETAGLFGIVYLHISLRKMFRIGNDDHPDYDDDDDDDNNNRNNNNHNNNNYIPEID</sequence>
<evidence type="ECO:0000256" key="1">
    <source>
        <dbReference type="SAM" id="MobiDB-lite"/>
    </source>
</evidence>
<reference evidence="3" key="1">
    <citation type="submission" date="2016-05" db="EMBL/GenBank/DDBJ databases">
        <title>Comparative genomics of biotechnologically important yeasts.</title>
        <authorList>
            <consortium name="DOE Joint Genome Institute"/>
            <person name="Riley R."/>
            <person name="Haridas S."/>
            <person name="Wolfe K.H."/>
            <person name="Lopes M.R."/>
            <person name="Hittinger C.T."/>
            <person name="Goker M."/>
            <person name="Salamov A."/>
            <person name="Wisecaver J."/>
            <person name="Long T.M."/>
            <person name="Aerts A.L."/>
            <person name="Barry K."/>
            <person name="Choi C."/>
            <person name="Clum A."/>
            <person name="Coughlan A.Y."/>
            <person name="Deshpande S."/>
            <person name="Douglass A.P."/>
            <person name="Hanson S.J."/>
            <person name="Klenk H.-P."/>
            <person name="Labutti K."/>
            <person name="Lapidus A."/>
            <person name="Lindquist E."/>
            <person name="Lipzen A."/>
            <person name="Meier-Kolthoff J.P."/>
            <person name="Ohm R.A."/>
            <person name="Otillar R.P."/>
            <person name="Pangilinan J."/>
            <person name="Peng Y."/>
            <person name="Rokas A."/>
            <person name="Rosa C.A."/>
            <person name="Scheuner C."/>
            <person name="Sibirny A.A."/>
            <person name="Slot J.C."/>
            <person name="Stielow J.B."/>
            <person name="Sun H."/>
            <person name="Kurtzman C.P."/>
            <person name="Blackwell M."/>
            <person name="Grigoriev I.V."/>
            <person name="Jeffries T.W."/>
        </authorList>
    </citation>
    <scope>NUCLEOTIDE SEQUENCE [LARGE SCALE GENOMIC DNA]</scope>
    <source>
        <strain evidence="3">NRRL Y-2460</strain>
    </source>
</reference>
<proteinExistence type="predicted"/>
<dbReference type="AlphaFoldDB" id="A0A1E4TTS5"/>
<feature type="compositionally biased region" description="Acidic residues" evidence="1">
    <location>
        <begin position="35"/>
        <end position="44"/>
    </location>
</feature>
<accession>A0A1E4TTS5</accession>